<dbReference type="PANTHER" id="PTHR32432">
    <property type="entry name" value="CELL DIVISION PROTEIN FTSA-RELATED"/>
    <property type="match status" value="1"/>
</dbReference>
<reference evidence="1 2" key="1">
    <citation type="journal article" date="2016" name="Nat. Commun.">
        <title>Thousands of microbial genomes shed light on interconnected biogeochemical processes in an aquifer system.</title>
        <authorList>
            <person name="Anantharaman K."/>
            <person name="Brown C.T."/>
            <person name="Hug L.A."/>
            <person name="Sharon I."/>
            <person name="Castelle C.J."/>
            <person name="Probst A.J."/>
            <person name="Thomas B.C."/>
            <person name="Singh A."/>
            <person name="Wilkins M.J."/>
            <person name="Karaoz U."/>
            <person name="Brodie E.L."/>
            <person name="Williams K.H."/>
            <person name="Hubbard S.S."/>
            <person name="Banfield J.F."/>
        </authorList>
    </citation>
    <scope>NUCLEOTIDE SEQUENCE [LARGE SCALE GENOMIC DNA]</scope>
</reference>
<gene>
    <name evidence="1" type="ORF">A3F03_00705</name>
</gene>
<dbReference type="InterPro" id="IPR005883">
    <property type="entry name" value="PilM"/>
</dbReference>
<dbReference type="NCBIfam" id="TIGR01175">
    <property type="entry name" value="pilM"/>
    <property type="match status" value="1"/>
</dbReference>
<dbReference type="Proteomes" id="UP000176803">
    <property type="component" value="Unassembled WGS sequence"/>
</dbReference>
<dbReference type="PANTHER" id="PTHR32432:SF3">
    <property type="entry name" value="ETHANOLAMINE UTILIZATION PROTEIN EUTJ"/>
    <property type="match status" value="1"/>
</dbReference>
<dbReference type="Gene3D" id="3.30.420.40">
    <property type="match status" value="2"/>
</dbReference>
<comment type="caution">
    <text evidence="1">The sequence shown here is derived from an EMBL/GenBank/DDBJ whole genome shotgun (WGS) entry which is preliminary data.</text>
</comment>
<dbReference type="EMBL" id="MGAC01000051">
    <property type="protein sequence ID" value="OGK36854.1"/>
    <property type="molecule type" value="Genomic_DNA"/>
</dbReference>
<name>A0A1F7I0E8_9BACT</name>
<evidence type="ECO:0008006" key="3">
    <source>
        <dbReference type="Google" id="ProtNLM"/>
    </source>
</evidence>
<sequence length="348" mass="38056">MSMNKKPFGLNIGISSIKVVWLSHLKEGFLLDASIISPTPSKGMLSESPLDEEEMVRAIQKVVTDAKITTKFVNVAMAENQVYTKVIEMPVLSDKELSSAIFWEAEQNIPVPLSTITLAWNVLKRPQKAVGDEKMQVLMVGAPTTLVNKYQKVLSMAGLSINALETEILSIIRALVLSEDFPPTLIVNIGSVSTSLALVRDGIMIFTYSIPVGGMAINRAISTDFGLTPSQAEEYKKVYGISKEAFGEKIGKATEPILNSILTEVKKTLVFYSDKYKDDKPVRQVLLTGGTAKLPGINLFFTSSTGIETAIANPWKIISNQNELPQEILDNGPDYTIAVGLAMRDNEN</sequence>
<accession>A0A1F7I0E8</accession>
<dbReference type="AlphaFoldDB" id="A0A1F7I0E8"/>
<dbReference type="Gene3D" id="3.30.1490.300">
    <property type="match status" value="1"/>
</dbReference>
<organism evidence="1 2">
    <name type="scientific">Candidatus Roizmanbacteria bacterium RIFCSPHIGHO2_12_FULL_41_11</name>
    <dbReference type="NCBI Taxonomy" id="1802052"/>
    <lineage>
        <taxon>Bacteria</taxon>
        <taxon>Candidatus Roizmaniibacteriota</taxon>
    </lineage>
</organism>
<dbReference type="PIRSF" id="PIRSF019169">
    <property type="entry name" value="PilM"/>
    <property type="match status" value="1"/>
</dbReference>
<proteinExistence type="predicted"/>
<evidence type="ECO:0000313" key="1">
    <source>
        <dbReference type="EMBL" id="OGK36854.1"/>
    </source>
</evidence>
<dbReference type="SUPFAM" id="SSF53067">
    <property type="entry name" value="Actin-like ATPase domain"/>
    <property type="match status" value="2"/>
</dbReference>
<dbReference type="InterPro" id="IPR050696">
    <property type="entry name" value="FtsA/MreB"/>
</dbReference>
<dbReference type="InterPro" id="IPR043129">
    <property type="entry name" value="ATPase_NBD"/>
</dbReference>
<evidence type="ECO:0000313" key="2">
    <source>
        <dbReference type="Proteomes" id="UP000176803"/>
    </source>
</evidence>
<dbReference type="Pfam" id="PF11104">
    <property type="entry name" value="PilM_2"/>
    <property type="match status" value="1"/>
</dbReference>
<protein>
    <recommendedName>
        <fullName evidence="3">SHS2 domain-containing protein</fullName>
    </recommendedName>
</protein>
<dbReference type="CDD" id="cd24049">
    <property type="entry name" value="ASKHA_NBD_PilM"/>
    <property type="match status" value="1"/>
</dbReference>